<keyword evidence="1" id="KW-0472">Membrane</keyword>
<dbReference type="GO" id="GO:0032153">
    <property type="term" value="C:cell division site"/>
    <property type="evidence" value="ECO:0007669"/>
    <property type="project" value="TreeGrafter"/>
</dbReference>
<keyword evidence="3" id="KW-1185">Reference proteome</keyword>
<accession>A0A9P7ZHI0</accession>
<dbReference type="InterPro" id="IPR051380">
    <property type="entry name" value="pH-response_reg_palI/RIM9"/>
</dbReference>
<keyword evidence="1" id="KW-1133">Transmembrane helix</keyword>
<evidence type="ECO:0000313" key="3">
    <source>
        <dbReference type="Proteomes" id="UP000887229"/>
    </source>
</evidence>
<feature type="transmembrane region" description="Helical" evidence="1">
    <location>
        <begin position="130"/>
        <end position="154"/>
    </location>
</feature>
<sequence>MAVSIFLHYAGTAFLFMAMILTIVVDISAPVVKDISFVSLDLPGNADAQFGVFGYCYQGVVGSESTCSSASIGYDAAGVLERVDDTTFSNVRADGTKALTNVFVLHPVGTGVLFVAFLLSLIAKSTVGGILATLAAAVATVINIVAVAVDFVVFSVLLDEVKKGTGDGSYGPAIYIALVAAILSLISTVLMFVTCCAGRRRRRRESRKMAQY</sequence>
<feature type="transmembrane region" description="Helical" evidence="1">
    <location>
        <begin position="103"/>
        <end position="123"/>
    </location>
</feature>
<dbReference type="Pfam" id="PF06687">
    <property type="entry name" value="SUR7"/>
    <property type="match status" value="1"/>
</dbReference>
<proteinExistence type="predicted"/>
<dbReference type="GO" id="GO:0035838">
    <property type="term" value="C:growing cell tip"/>
    <property type="evidence" value="ECO:0007669"/>
    <property type="project" value="TreeGrafter"/>
</dbReference>
<dbReference type="RefSeq" id="XP_046116039.1">
    <property type="nucleotide sequence ID" value="XM_046262398.1"/>
</dbReference>
<dbReference type="Proteomes" id="UP000887229">
    <property type="component" value="Unassembled WGS sequence"/>
</dbReference>
<evidence type="ECO:0000256" key="1">
    <source>
        <dbReference type="SAM" id="Phobius"/>
    </source>
</evidence>
<organism evidence="2 3">
    <name type="scientific">Emericellopsis atlantica</name>
    <dbReference type="NCBI Taxonomy" id="2614577"/>
    <lineage>
        <taxon>Eukaryota</taxon>
        <taxon>Fungi</taxon>
        <taxon>Dikarya</taxon>
        <taxon>Ascomycota</taxon>
        <taxon>Pezizomycotina</taxon>
        <taxon>Sordariomycetes</taxon>
        <taxon>Hypocreomycetidae</taxon>
        <taxon>Hypocreales</taxon>
        <taxon>Bionectriaceae</taxon>
        <taxon>Emericellopsis</taxon>
    </lineage>
</organism>
<dbReference type="GeneID" id="70293301"/>
<dbReference type="PANTHER" id="PTHR28013">
    <property type="entry name" value="PROTEIN DCV1-RELATED"/>
    <property type="match status" value="1"/>
</dbReference>
<dbReference type="OrthoDB" id="2354757at2759"/>
<comment type="caution">
    <text evidence="2">The sequence shown here is derived from an EMBL/GenBank/DDBJ whole genome shotgun (WGS) entry which is preliminary data.</text>
</comment>
<dbReference type="InterPro" id="IPR009571">
    <property type="entry name" value="SUR7/Rim9-like_fungi"/>
</dbReference>
<feature type="transmembrane region" description="Helical" evidence="1">
    <location>
        <begin position="12"/>
        <end position="32"/>
    </location>
</feature>
<evidence type="ECO:0000313" key="2">
    <source>
        <dbReference type="EMBL" id="KAG9252115.1"/>
    </source>
</evidence>
<dbReference type="GO" id="GO:0005886">
    <property type="term" value="C:plasma membrane"/>
    <property type="evidence" value="ECO:0007669"/>
    <property type="project" value="InterPro"/>
</dbReference>
<keyword evidence="1" id="KW-0812">Transmembrane</keyword>
<dbReference type="Gene3D" id="1.20.140.150">
    <property type="match status" value="1"/>
</dbReference>
<name>A0A9P7ZHI0_9HYPO</name>
<dbReference type="AlphaFoldDB" id="A0A9P7ZHI0"/>
<feature type="transmembrane region" description="Helical" evidence="1">
    <location>
        <begin position="174"/>
        <end position="198"/>
    </location>
</feature>
<gene>
    <name evidence="2" type="ORF">F5Z01DRAFT_638753</name>
</gene>
<dbReference type="EMBL" id="MU251264">
    <property type="protein sequence ID" value="KAG9252115.1"/>
    <property type="molecule type" value="Genomic_DNA"/>
</dbReference>
<dbReference type="PANTHER" id="PTHR28013:SF7">
    <property type="entry name" value="PALI-DOMAIN-CONTAINING PROTEIN"/>
    <property type="match status" value="1"/>
</dbReference>
<reference evidence="2" key="1">
    <citation type="journal article" date="2021" name="IMA Fungus">
        <title>Genomic characterization of three marine fungi, including Emericellopsis atlantica sp. nov. with signatures of a generalist lifestyle and marine biomass degradation.</title>
        <authorList>
            <person name="Hagestad O.C."/>
            <person name="Hou L."/>
            <person name="Andersen J.H."/>
            <person name="Hansen E.H."/>
            <person name="Altermark B."/>
            <person name="Li C."/>
            <person name="Kuhnert E."/>
            <person name="Cox R.J."/>
            <person name="Crous P.W."/>
            <person name="Spatafora J.W."/>
            <person name="Lail K."/>
            <person name="Amirebrahimi M."/>
            <person name="Lipzen A."/>
            <person name="Pangilinan J."/>
            <person name="Andreopoulos W."/>
            <person name="Hayes R.D."/>
            <person name="Ng V."/>
            <person name="Grigoriev I.V."/>
            <person name="Jackson S.A."/>
            <person name="Sutton T.D.S."/>
            <person name="Dobson A.D.W."/>
            <person name="Rama T."/>
        </authorList>
    </citation>
    <scope>NUCLEOTIDE SEQUENCE</scope>
    <source>
        <strain evidence="2">TS7</strain>
    </source>
</reference>
<protein>
    <submittedName>
        <fullName evidence="2">Actin cortical patch SUR7/pH-response regulator pali</fullName>
    </submittedName>
</protein>